<evidence type="ECO:0000313" key="2">
    <source>
        <dbReference type="Proteomes" id="UP000533637"/>
    </source>
</evidence>
<dbReference type="EMBL" id="JACHOC010000005">
    <property type="protein sequence ID" value="MBB4622828.1"/>
    <property type="molecule type" value="Genomic_DNA"/>
</dbReference>
<gene>
    <name evidence="1" type="ORF">GGQ57_002737</name>
</gene>
<reference evidence="1 2" key="1">
    <citation type="submission" date="2020-08" db="EMBL/GenBank/DDBJ databases">
        <title>Genomic Encyclopedia of Type Strains, Phase IV (KMG-IV): sequencing the most valuable type-strain genomes for metagenomic binning, comparative biology and taxonomic classification.</title>
        <authorList>
            <person name="Goeker M."/>
        </authorList>
    </citation>
    <scope>NUCLEOTIDE SEQUENCE [LARGE SCALE GENOMIC DNA]</scope>
    <source>
        <strain evidence="1 2">DSM 102983</strain>
    </source>
</reference>
<evidence type="ECO:0008006" key="3">
    <source>
        <dbReference type="Google" id="ProtNLM"/>
    </source>
</evidence>
<comment type="caution">
    <text evidence="1">The sequence shown here is derived from an EMBL/GenBank/DDBJ whole genome shotgun (WGS) entry which is preliminary data.</text>
</comment>
<protein>
    <recommendedName>
        <fullName evidence="3">DUF1848 domain-containing protein</fullName>
    </recommendedName>
</protein>
<sequence length="362" mass="41525">MAWRKITITLDNGICTDAQAPEIVSASRSTDIPAFYADWFFYRLAKGYSAWTNPFNGKKSYVSYQNTRFVVFWSKNPEKLISHLDELAQHTPKINCYIQYTLNDYVEEGLEKGVPSLNKRIDTFKRLVDKLGKGHVVWRFDPLLLTTHISPDKLLKKIENIGDQLLGYTEKLVFSFADIESYKKVRNNLINNNIPYQEWTEDLMVDFAKKLSELNQRKGWNYKLATCGEKPIFKEYGILPNHCIDDNLMIRFAWQDSALMKFLGVEIRQKNLPQSLFGESEKVPSDAIMLDDGIHYAIKRKDNKDKGQRTLCGCMVSKDIGQYDTCPHQCEYCYANTSKQTAIANFKSAIAAGLKGETITGK</sequence>
<dbReference type="Proteomes" id="UP000533637">
    <property type="component" value="Unassembled WGS sequence"/>
</dbReference>
<name>A0ABR6KPQ7_9BACT</name>
<dbReference type="InterPro" id="IPR014998">
    <property type="entry name" value="DUF1848"/>
</dbReference>
<dbReference type="RefSeq" id="WP_183671182.1">
    <property type="nucleotide sequence ID" value="NZ_BMPB01000005.1"/>
</dbReference>
<evidence type="ECO:0000313" key="1">
    <source>
        <dbReference type="EMBL" id="MBB4622828.1"/>
    </source>
</evidence>
<organism evidence="1 2">
    <name type="scientific">Parabacteroides faecis</name>
    <dbReference type="NCBI Taxonomy" id="1217282"/>
    <lineage>
        <taxon>Bacteria</taxon>
        <taxon>Pseudomonadati</taxon>
        <taxon>Bacteroidota</taxon>
        <taxon>Bacteroidia</taxon>
        <taxon>Bacteroidales</taxon>
        <taxon>Tannerellaceae</taxon>
        <taxon>Parabacteroides</taxon>
    </lineage>
</organism>
<proteinExistence type="predicted"/>
<accession>A0ABR6KPQ7</accession>
<keyword evidence="2" id="KW-1185">Reference proteome</keyword>
<dbReference type="Pfam" id="PF08902">
    <property type="entry name" value="DUF1848"/>
    <property type="match status" value="1"/>
</dbReference>